<dbReference type="GO" id="GO:0005886">
    <property type="term" value="C:plasma membrane"/>
    <property type="evidence" value="ECO:0007669"/>
    <property type="project" value="TreeGrafter"/>
</dbReference>
<dbReference type="GO" id="GO:0030048">
    <property type="term" value="P:actin filament-based movement"/>
    <property type="evidence" value="ECO:0007669"/>
    <property type="project" value="TreeGrafter"/>
</dbReference>
<keyword evidence="1" id="KW-0547">Nucleotide-binding</keyword>
<evidence type="ECO:0000313" key="8">
    <source>
        <dbReference type="EMBL" id="KHJ79492.1"/>
    </source>
</evidence>
<dbReference type="GO" id="GO:0051015">
    <property type="term" value="F:actin filament binding"/>
    <property type="evidence" value="ECO:0007669"/>
    <property type="project" value="TreeGrafter"/>
</dbReference>
<dbReference type="GO" id="GO:0005524">
    <property type="term" value="F:ATP binding"/>
    <property type="evidence" value="ECO:0007669"/>
    <property type="project" value="UniProtKB-KW"/>
</dbReference>
<keyword evidence="9" id="KW-1185">Reference proteome</keyword>
<dbReference type="SMART" id="SM00015">
    <property type="entry name" value="IQ"/>
    <property type="match status" value="1"/>
</dbReference>
<evidence type="ECO:0000256" key="4">
    <source>
        <dbReference type="ARBA" id="ARBA00023175"/>
    </source>
</evidence>
<dbReference type="GO" id="GO:0006897">
    <property type="term" value="P:endocytosis"/>
    <property type="evidence" value="ECO:0007669"/>
    <property type="project" value="TreeGrafter"/>
</dbReference>
<dbReference type="Pfam" id="PF00063">
    <property type="entry name" value="Myosin_head"/>
    <property type="match status" value="1"/>
</dbReference>
<sequence length="177" mass="21041">MSTLVAQLASKQPYYIRCIKPNEEKSSAAFDVERVEHQVRYLGLLENVRVRRAGFVQRCTYERFIQRYKLICPETWPNPRGGSPRDNCSKILRHVGLEEDCVYGKTKVFIRTPQTVFRLEELRSAKLPDIIIFLQKHLRGTLARRRYKEKKAVYYIMGVYRRYKLRTYIKGVIEAYQ</sequence>
<proteinExistence type="inferred from homology"/>
<dbReference type="InterPro" id="IPR036961">
    <property type="entry name" value="Kinesin_motor_dom_sf"/>
</dbReference>
<keyword evidence="2" id="KW-0067">ATP-binding</keyword>
<evidence type="ECO:0000256" key="5">
    <source>
        <dbReference type="ARBA" id="ARBA00023203"/>
    </source>
</evidence>
<dbReference type="PANTHER" id="PTHR13140:SF713">
    <property type="entry name" value="UNCONVENTIONAL MYOSIN ID"/>
    <property type="match status" value="1"/>
</dbReference>
<evidence type="ECO:0000259" key="7">
    <source>
        <dbReference type="PROSITE" id="PS51456"/>
    </source>
</evidence>
<dbReference type="GO" id="GO:0005902">
    <property type="term" value="C:microvillus"/>
    <property type="evidence" value="ECO:0007669"/>
    <property type="project" value="TreeGrafter"/>
</dbReference>
<dbReference type="GO" id="GO:0005737">
    <property type="term" value="C:cytoplasm"/>
    <property type="evidence" value="ECO:0007669"/>
    <property type="project" value="TreeGrafter"/>
</dbReference>
<dbReference type="PROSITE" id="PS51456">
    <property type="entry name" value="MYOSIN_MOTOR"/>
    <property type="match status" value="1"/>
</dbReference>
<dbReference type="InterPro" id="IPR027417">
    <property type="entry name" value="P-loop_NTPase"/>
</dbReference>
<dbReference type="Proteomes" id="UP000053660">
    <property type="component" value="Unassembled WGS sequence"/>
</dbReference>
<evidence type="ECO:0000256" key="2">
    <source>
        <dbReference type="ARBA" id="ARBA00022840"/>
    </source>
</evidence>
<dbReference type="Gene3D" id="1.20.5.4820">
    <property type="match status" value="1"/>
</dbReference>
<dbReference type="Gene3D" id="1.20.58.530">
    <property type="match status" value="1"/>
</dbReference>
<evidence type="ECO:0000313" key="9">
    <source>
        <dbReference type="Proteomes" id="UP000053660"/>
    </source>
</evidence>
<dbReference type="InterPro" id="IPR001609">
    <property type="entry name" value="Myosin_head_motor_dom-like"/>
</dbReference>
<evidence type="ECO:0000256" key="1">
    <source>
        <dbReference type="ARBA" id="ARBA00022741"/>
    </source>
</evidence>
<evidence type="ECO:0000256" key="6">
    <source>
        <dbReference type="PROSITE-ProRule" id="PRU00782"/>
    </source>
</evidence>
<dbReference type="EMBL" id="KN604766">
    <property type="protein sequence ID" value="KHJ79492.1"/>
    <property type="molecule type" value="Genomic_DNA"/>
</dbReference>
<dbReference type="PROSITE" id="PS50096">
    <property type="entry name" value="IQ"/>
    <property type="match status" value="1"/>
</dbReference>
<comment type="caution">
    <text evidence="6">Lacks conserved residue(s) required for the propagation of feature annotation.</text>
</comment>
<dbReference type="Pfam" id="PF00612">
    <property type="entry name" value="IQ"/>
    <property type="match status" value="1"/>
</dbReference>
<keyword evidence="4" id="KW-0505">Motor protein</keyword>
<dbReference type="GO" id="GO:0000146">
    <property type="term" value="F:microfilament motor activity"/>
    <property type="evidence" value="ECO:0007669"/>
    <property type="project" value="TreeGrafter"/>
</dbReference>
<reference evidence="8 9" key="1">
    <citation type="submission" date="2014-03" db="EMBL/GenBank/DDBJ databases">
        <title>Draft genome of the hookworm Oesophagostomum dentatum.</title>
        <authorList>
            <person name="Mitreva M."/>
        </authorList>
    </citation>
    <scope>NUCLEOTIDE SEQUENCE [LARGE SCALE GENOMIC DNA]</scope>
    <source>
        <strain evidence="8 9">OD-Hann</strain>
    </source>
</reference>
<keyword evidence="3 6" id="KW-0518">Myosin</keyword>
<accession>A0A0B1S7J8</accession>
<comment type="similarity">
    <text evidence="6">Belongs to the TRAFAC class myosin-kinesin ATPase superfamily. Myosin family.</text>
</comment>
<dbReference type="SUPFAM" id="SSF52540">
    <property type="entry name" value="P-loop containing nucleoside triphosphate hydrolases"/>
    <property type="match status" value="1"/>
</dbReference>
<organism evidence="8 9">
    <name type="scientific">Oesophagostomum dentatum</name>
    <name type="common">Nodular worm</name>
    <dbReference type="NCBI Taxonomy" id="61180"/>
    <lineage>
        <taxon>Eukaryota</taxon>
        <taxon>Metazoa</taxon>
        <taxon>Ecdysozoa</taxon>
        <taxon>Nematoda</taxon>
        <taxon>Chromadorea</taxon>
        <taxon>Rhabditida</taxon>
        <taxon>Rhabditina</taxon>
        <taxon>Rhabditomorpha</taxon>
        <taxon>Strongyloidea</taxon>
        <taxon>Strongylidae</taxon>
        <taxon>Oesophagostomum</taxon>
    </lineage>
</organism>
<dbReference type="Gene3D" id="3.40.850.10">
    <property type="entry name" value="Kinesin motor domain"/>
    <property type="match status" value="1"/>
</dbReference>
<feature type="domain" description="Myosin motor" evidence="7">
    <location>
        <begin position="1"/>
        <end position="124"/>
    </location>
</feature>
<dbReference type="GO" id="GO:0007015">
    <property type="term" value="P:actin filament organization"/>
    <property type="evidence" value="ECO:0007669"/>
    <property type="project" value="TreeGrafter"/>
</dbReference>
<dbReference type="GO" id="GO:0016459">
    <property type="term" value="C:myosin complex"/>
    <property type="evidence" value="ECO:0007669"/>
    <property type="project" value="UniProtKB-KW"/>
</dbReference>
<keyword evidence="5 6" id="KW-0009">Actin-binding</keyword>
<feature type="region of interest" description="Actin-binding" evidence="6">
    <location>
        <begin position="1"/>
        <end position="23"/>
    </location>
</feature>
<gene>
    <name evidence="8" type="ORF">OESDEN_20860</name>
</gene>
<dbReference type="OrthoDB" id="6108017at2759"/>
<dbReference type="PANTHER" id="PTHR13140">
    <property type="entry name" value="MYOSIN"/>
    <property type="match status" value="1"/>
</dbReference>
<dbReference type="InterPro" id="IPR000048">
    <property type="entry name" value="IQ_motif_EF-hand-BS"/>
</dbReference>
<evidence type="ECO:0000256" key="3">
    <source>
        <dbReference type="ARBA" id="ARBA00023123"/>
    </source>
</evidence>
<protein>
    <recommendedName>
        <fullName evidence="7">Myosin motor domain-containing protein</fullName>
    </recommendedName>
</protein>
<dbReference type="AlphaFoldDB" id="A0A0B1S7J8"/>
<name>A0A0B1S7J8_OESDE</name>